<feature type="signal peptide" evidence="1">
    <location>
        <begin position="1"/>
        <end position="20"/>
    </location>
</feature>
<dbReference type="EMBL" id="AGNL01048651">
    <property type="protein sequence ID" value="EJK45256.1"/>
    <property type="molecule type" value="Genomic_DNA"/>
</dbReference>
<sequence length="129" mass="14874">MKIFLLSVLTASLLASPASAAPRLDEFDAENFASVAQPRGKSGKASGDYYYDGRRFRPRGRGPRRARRCFRRCMDNGRRRRRCNRRCFMDEENVIGLFYDTGGFAVMPTDEEFEEYLGESMDGVYEEEE</sequence>
<proteinExistence type="predicted"/>
<gene>
    <name evidence="2" type="ORF">THAOC_36134</name>
</gene>
<organism evidence="2 3">
    <name type="scientific">Thalassiosira oceanica</name>
    <name type="common">Marine diatom</name>
    <dbReference type="NCBI Taxonomy" id="159749"/>
    <lineage>
        <taxon>Eukaryota</taxon>
        <taxon>Sar</taxon>
        <taxon>Stramenopiles</taxon>
        <taxon>Ochrophyta</taxon>
        <taxon>Bacillariophyta</taxon>
        <taxon>Coscinodiscophyceae</taxon>
        <taxon>Thalassiosirophycidae</taxon>
        <taxon>Thalassiosirales</taxon>
        <taxon>Thalassiosiraceae</taxon>
        <taxon>Thalassiosira</taxon>
    </lineage>
</organism>
<dbReference type="Proteomes" id="UP000266841">
    <property type="component" value="Unassembled WGS sequence"/>
</dbReference>
<accession>K0R8X4</accession>
<keyword evidence="1" id="KW-0732">Signal</keyword>
<evidence type="ECO:0000256" key="1">
    <source>
        <dbReference type="SAM" id="SignalP"/>
    </source>
</evidence>
<dbReference type="AlphaFoldDB" id="K0R8X4"/>
<keyword evidence="3" id="KW-1185">Reference proteome</keyword>
<protein>
    <submittedName>
        <fullName evidence="2">Uncharacterized protein</fullName>
    </submittedName>
</protein>
<evidence type="ECO:0000313" key="2">
    <source>
        <dbReference type="EMBL" id="EJK45256.1"/>
    </source>
</evidence>
<reference evidence="2 3" key="1">
    <citation type="journal article" date="2012" name="Genome Biol.">
        <title>Genome and low-iron response of an oceanic diatom adapted to chronic iron limitation.</title>
        <authorList>
            <person name="Lommer M."/>
            <person name="Specht M."/>
            <person name="Roy A.S."/>
            <person name="Kraemer L."/>
            <person name="Andreson R."/>
            <person name="Gutowska M.A."/>
            <person name="Wolf J."/>
            <person name="Bergner S.V."/>
            <person name="Schilhabel M.B."/>
            <person name="Klostermeier U.C."/>
            <person name="Beiko R.G."/>
            <person name="Rosenstiel P."/>
            <person name="Hippler M."/>
            <person name="Laroche J."/>
        </authorList>
    </citation>
    <scope>NUCLEOTIDE SEQUENCE [LARGE SCALE GENOMIC DNA]</scope>
    <source>
        <strain evidence="2 3">CCMP1005</strain>
    </source>
</reference>
<feature type="chain" id="PRO_5030172975" evidence="1">
    <location>
        <begin position="21"/>
        <end position="129"/>
    </location>
</feature>
<comment type="caution">
    <text evidence="2">The sequence shown here is derived from an EMBL/GenBank/DDBJ whole genome shotgun (WGS) entry which is preliminary data.</text>
</comment>
<evidence type="ECO:0000313" key="3">
    <source>
        <dbReference type="Proteomes" id="UP000266841"/>
    </source>
</evidence>
<name>K0R8X4_THAOC</name>